<keyword evidence="2 4" id="KW-0697">Rotamase</keyword>
<evidence type="ECO:0000313" key="7">
    <source>
        <dbReference type="EMBL" id="KAK2087423.1"/>
    </source>
</evidence>
<sequence>MVNPTTSFNVAINGELLGHVPFKLFADKFPKIAEKFCALSTGEKEFGYKRSSFHRTFPGFTCQGSDFILHNGTGGKSICGEKFDEENFILKHAGPGILSMANARPNTNGSQVFMCTAKTEWLDGKHEVFGKVKGGMNTVEAMERSGSRNGKTSKKIAIADRGQLE</sequence>
<dbReference type="SUPFAM" id="SSF50891">
    <property type="entry name" value="Cyclophilin-like"/>
    <property type="match status" value="1"/>
</dbReference>
<feature type="region of interest" description="Disordered" evidence="5">
    <location>
        <begin position="143"/>
        <end position="165"/>
    </location>
</feature>
<evidence type="ECO:0000256" key="3">
    <source>
        <dbReference type="ARBA" id="ARBA00023235"/>
    </source>
</evidence>
<comment type="caution">
    <text evidence="7">The sequence shown here is derived from an EMBL/GenBank/DDBJ whole genome shotgun (WGS) entry which is preliminary data.</text>
</comment>
<dbReference type="Gene3D" id="2.40.100.10">
    <property type="entry name" value="Cyclophilin-like"/>
    <property type="match status" value="1"/>
</dbReference>
<comment type="function">
    <text evidence="4">PPIases accelerate the folding of proteins. It catalyzes the cis-trans isomerization of proline imidic peptide bonds in oligopeptides.</text>
</comment>
<evidence type="ECO:0000256" key="4">
    <source>
        <dbReference type="RuleBase" id="RU363019"/>
    </source>
</evidence>
<dbReference type="InterPro" id="IPR029000">
    <property type="entry name" value="Cyclophilin-like_dom_sf"/>
</dbReference>
<dbReference type="InterPro" id="IPR002130">
    <property type="entry name" value="Cyclophilin-type_PPIase_dom"/>
</dbReference>
<dbReference type="PROSITE" id="PS50072">
    <property type="entry name" value="CSA_PPIASE_2"/>
    <property type="match status" value="1"/>
</dbReference>
<keyword evidence="8" id="KW-1185">Reference proteome</keyword>
<dbReference type="PANTHER" id="PTHR11071:SF490">
    <property type="entry name" value="PEPTIDYL-PROLYL CIS-TRANS ISOMERASE A"/>
    <property type="match status" value="1"/>
</dbReference>
<dbReference type="EMBL" id="JASSZA010000019">
    <property type="protein sequence ID" value="KAK2087423.1"/>
    <property type="molecule type" value="Genomic_DNA"/>
</dbReference>
<dbReference type="EC" id="5.2.1.8" evidence="4"/>
<dbReference type="Proteomes" id="UP001266305">
    <property type="component" value="Unassembled WGS sequence"/>
</dbReference>
<proteinExistence type="inferred from homology"/>
<dbReference type="Pfam" id="PF00160">
    <property type="entry name" value="Pro_isomerase"/>
    <property type="match status" value="1"/>
</dbReference>
<evidence type="ECO:0000256" key="5">
    <source>
        <dbReference type="SAM" id="MobiDB-lite"/>
    </source>
</evidence>
<comment type="similarity">
    <text evidence="4">Belongs to the cyclophilin-type PPIase family.</text>
</comment>
<evidence type="ECO:0000313" key="8">
    <source>
        <dbReference type="Proteomes" id="UP001266305"/>
    </source>
</evidence>
<reference evidence="7 8" key="1">
    <citation type="submission" date="2023-05" db="EMBL/GenBank/DDBJ databases">
        <title>B98-5 Cell Line De Novo Hybrid Assembly: An Optical Mapping Approach.</title>
        <authorList>
            <person name="Kananen K."/>
            <person name="Auerbach J.A."/>
            <person name="Kautto E."/>
            <person name="Blachly J.S."/>
        </authorList>
    </citation>
    <scope>NUCLEOTIDE SEQUENCE [LARGE SCALE GENOMIC DNA]</scope>
    <source>
        <strain evidence="7">B95-8</strain>
        <tissue evidence="7">Cell line</tissue>
    </source>
</reference>
<dbReference type="PIRSF" id="PIRSF001467">
    <property type="entry name" value="Peptidylpro_ismrse"/>
    <property type="match status" value="1"/>
</dbReference>
<evidence type="ECO:0000256" key="1">
    <source>
        <dbReference type="ARBA" id="ARBA00000971"/>
    </source>
</evidence>
<evidence type="ECO:0000256" key="2">
    <source>
        <dbReference type="ARBA" id="ARBA00023110"/>
    </source>
</evidence>
<feature type="domain" description="PPIase cyclophilin-type" evidence="6">
    <location>
        <begin position="7"/>
        <end position="163"/>
    </location>
</feature>
<comment type="catalytic activity">
    <reaction evidence="1 4">
        <text>[protein]-peptidylproline (omega=180) = [protein]-peptidylproline (omega=0)</text>
        <dbReference type="Rhea" id="RHEA:16237"/>
        <dbReference type="Rhea" id="RHEA-COMP:10747"/>
        <dbReference type="Rhea" id="RHEA-COMP:10748"/>
        <dbReference type="ChEBI" id="CHEBI:83833"/>
        <dbReference type="ChEBI" id="CHEBI:83834"/>
        <dbReference type="EC" id="5.2.1.8"/>
    </reaction>
</comment>
<keyword evidence="3 4" id="KW-0413">Isomerase</keyword>
<dbReference type="InterPro" id="IPR024936">
    <property type="entry name" value="Cyclophilin-type_PPIase"/>
</dbReference>
<dbReference type="PANTHER" id="PTHR11071">
    <property type="entry name" value="PEPTIDYL-PROLYL CIS-TRANS ISOMERASE"/>
    <property type="match status" value="1"/>
</dbReference>
<dbReference type="PRINTS" id="PR00153">
    <property type="entry name" value="CSAPPISMRASE"/>
</dbReference>
<gene>
    <name evidence="7" type="ORF">P7K49_033330</name>
</gene>
<accession>A0ABQ9TRL3</accession>
<evidence type="ECO:0000259" key="6">
    <source>
        <dbReference type="PROSITE" id="PS50072"/>
    </source>
</evidence>
<protein>
    <recommendedName>
        <fullName evidence="4">Peptidyl-prolyl cis-trans isomerase</fullName>
        <shortName evidence="4">PPIase</shortName>
        <ecNumber evidence="4">5.2.1.8</ecNumber>
    </recommendedName>
</protein>
<organism evidence="7 8">
    <name type="scientific">Saguinus oedipus</name>
    <name type="common">Cotton-top tamarin</name>
    <name type="synonym">Oedipomidas oedipus</name>
    <dbReference type="NCBI Taxonomy" id="9490"/>
    <lineage>
        <taxon>Eukaryota</taxon>
        <taxon>Metazoa</taxon>
        <taxon>Chordata</taxon>
        <taxon>Craniata</taxon>
        <taxon>Vertebrata</taxon>
        <taxon>Euteleostomi</taxon>
        <taxon>Mammalia</taxon>
        <taxon>Eutheria</taxon>
        <taxon>Euarchontoglires</taxon>
        <taxon>Primates</taxon>
        <taxon>Haplorrhini</taxon>
        <taxon>Platyrrhini</taxon>
        <taxon>Cebidae</taxon>
        <taxon>Callitrichinae</taxon>
        <taxon>Saguinus</taxon>
    </lineage>
</organism>
<name>A0ABQ9TRL3_SAGOE</name>